<comment type="caution">
    <text evidence="5">The sequence shown here is derived from an EMBL/GenBank/DDBJ whole genome shotgun (WGS) entry which is preliminary data.</text>
</comment>
<accession>A0A9R1WP50</accession>
<organism evidence="5 6">
    <name type="scientific">Lactuca sativa</name>
    <name type="common">Garden lettuce</name>
    <dbReference type="NCBI Taxonomy" id="4236"/>
    <lineage>
        <taxon>Eukaryota</taxon>
        <taxon>Viridiplantae</taxon>
        <taxon>Streptophyta</taxon>
        <taxon>Embryophyta</taxon>
        <taxon>Tracheophyta</taxon>
        <taxon>Spermatophyta</taxon>
        <taxon>Magnoliopsida</taxon>
        <taxon>eudicotyledons</taxon>
        <taxon>Gunneridae</taxon>
        <taxon>Pentapetalae</taxon>
        <taxon>asterids</taxon>
        <taxon>campanulids</taxon>
        <taxon>Asterales</taxon>
        <taxon>Asteraceae</taxon>
        <taxon>Cichorioideae</taxon>
        <taxon>Cichorieae</taxon>
        <taxon>Lactucinae</taxon>
        <taxon>Lactuca</taxon>
    </lineage>
</organism>
<dbReference type="AlphaFoldDB" id="A0A9R1WP50"/>
<evidence type="ECO:0000256" key="1">
    <source>
        <dbReference type="ARBA" id="ARBA00022690"/>
    </source>
</evidence>
<dbReference type="GO" id="GO:0004869">
    <property type="term" value="F:cysteine-type endopeptidase inhibitor activity"/>
    <property type="evidence" value="ECO:0007669"/>
    <property type="project" value="UniProtKB-KW"/>
</dbReference>
<dbReference type="InterPro" id="IPR018073">
    <property type="entry name" value="Prot_inh_cystat_CS"/>
</dbReference>
<keyword evidence="3" id="KW-0812">Transmembrane</keyword>
<dbReference type="InterPro" id="IPR046350">
    <property type="entry name" value="Cystatin_sf"/>
</dbReference>
<dbReference type="Gene3D" id="3.10.450.10">
    <property type="match status" value="1"/>
</dbReference>
<dbReference type="Pfam" id="PF16845">
    <property type="entry name" value="SQAPI"/>
    <property type="match status" value="1"/>
</dbReference>
<dbReference type="CDD" id="cd00042">
    <property type="entry name" value="CY"/>
    <property type="match status" value="1"/>
</dbReference>
<keyword evidence="3" id="KW-0472">Membrane</keyword>
<evidence type="ECO:0000256" key="3">
    <source>
        <dbReference type="SAM" id="Phobius"/>
    </source>
</evidence>
<gene>
    <name evidence="5" type="ORF">LSAT_V11C100028250</name>
</gene>
<name>A0A9R1WP50_LACSA</name>
<keyword evidence="6" id="KW-1185">Reference proteome</keyword>
<dbReference type="PANTHER" id="PTHR47373:SF6">
    <property type="entry name" value="PHYTOCYSTATIN 2-RELATED"/>
    <property type="match status" value="1"/>
</dbReference>
<dbReference type="EMBL" id="NBSK02000001">
    <property type="protein sequence ID" value="KAJ0226061.1"/>
    <property type="molecule type" value="Genomic_DNA"/>
</dbReference>
<dbReference type="SMART" id="SM00043">
    <property type="entry name" value="CY"/>
    <property type="match status" value="1"/>
</dbReference>
<keyword evidence="2" id="KW-0789">Thiol protease inhibitor</keyword>
<protein>
    <recommendedName>
        <fullName evidence="4">Cystatin domain-containing protein</fullName>
    </recommendedName>
</protein>
<dbReference type="PANTHER" id="PTHR47373">
    <property type="entry name" value="CYSTEINE PROTEINASE INHIBITOR 2"/>
    <property type="match status" value="1"/>
</dbReference>
<feature type="domain" description="Cystatin" evidence="4">
    <location>
        <begin position="84"/>
        <end position="183"/>
    </location>
</feature>
<evidence type="ECO:0000259" key="4">
    <source>
        <dbReference type="SMART" id="SM00043"/>
    </source>
</evidence>
<reference evidence="5 6" key="1">
    <citation type="journal article" date="2017" name="Nat. Commun.">
        <title>Genome assembly with in vitro proximity ligation data and whole-genome triplication in lettuce.</title>
        <authorList>
            <person name="Reyes-Chin-Wo S."/>
            <person name="Wang Z."/>
            <person name="Yang X."/>
            <person name="Kozik A."/>
            <person name="Arikit S."/>
            <person name="Song C."/>
            <person name="Xia L."/>
            <person name="Froenicke L."/>
            <person name="Lavelle D.O."/>
            <person name="Truco M.J."/>
            <person name="Xia R."/>
            <person name="Zhu S."/>
            <person name="Xu C."/>
            <person name="Xu H."/>
            <person name="Xu X."/>
            <person name="Cox K."/>
            <person name="Korf I."/>
            <person name="Meyers B.C."/>
            <person name="Michelmore R.W."/>
        </authorList>
    </citation>
    <scope>NUCLEOTIDE SEQUENCE [LARGE SCALE GENOMIC DNA]</scope>
    <source>
        <strain evidence="6">cv. Salinas</strain>
        <tissue evidence="5">Seedlings</tissue>
    </source>
</reference>
<proteinExistence type="predicted"/>
<dbReference type="SUPFAM" id="SSF54403">
    <property type="entry name" value="Cystatin/monellin"/>
    <property type="match status" value="1"/>
</dbReference>
<feature type="transmembrane region" description="Helical" evidence="3">
    <location>
        <begin position="57"/>
        <end position="81"/>
    </location>
</feature>
<keyword evidence="3" id="KW-1133">Transmembrane helix</keyword>
<evidence type="ECO:0000256" key="2">
    <source>
        <dbReference type="ARBA" id="ARBA00022704"/>
    </source>
</evidence>
<dbReference type="Proteomes" id="UP000235145">
    <property type="component" value="Unassembled WGS sequence"/>
</dbReference>
<keyword evidence="1" id="KW-0646">Protease inhibitor</keyword>
<sequence>MMFFLYPKLTDIVCRLPQNLFETRHSDGVATPAFSITCPPFTSSINTSTLTLHKSSFTFYTIMKNISIITFSIVILFSSFVANGIPGGRTKVTDVKSNKELQELGKYSVEEYNRLQRISSGKNDGDLTFLKVVEAEKQVVSGMKYYLKIEVVSKKSEDPKVFEAVVVVKPWLRSKQLQSFSPSSSVISQLIW</sequence>
<dbReference type="PROSITE" id="PS00287">
    <property type="entry name" value="CYSTATIN"/>
    <property type="match status" value="1"/>
</dbReference>
<evidence type="ECO:0000313" key="6">
    <source>
        <dbReference type="Proteomes" id="UP000235145"/>
    </source>
</evidence>
<evidence type="ECO:0000313" key="5">
    <source>
        <dbReference type="EMBL" id="KAJ0226061.1"/>
    </source>
</evidence>
<dbReference type="InterPro" id="IPR000010">
    <property type="entry name" value="Cystatin_dom"/>
</dbReference>